<protein>
    <submittedName>
        <fullName evidence="1">Uncharacterized protein</fullName>
    </submittedName>
</protein>
<dbReference type="EMBL" id="CP001279">
    <property type="protein sequence ID" value="ACM92485.1"/>
    <property type="molecule type" value="Genomic_DNA"/>
</dbReference>
<gene>
    <name evidence="1" type="ordered locus">NAMH_0056</name>
</gene>
<organism evidence="1 2">
    <name type="scientific">Nautilia profundicola (strain ATCC BAA-1463 / DSM 18972 / AmH)</name>
    <dbReference type="NCBI Taxonomy" id="598659"/>
    <lineage>
        <taxon>Bacteria</taxon>
        <taxon>Pseudomonadati</taxon>
        <taxon>Campylobacterota</taxon>
        <taxon>Epsilonproteobacteria</taxon>
        <taxon>Nautiliales</taxon>
        <taxon>Nautiliaceae</taxon>
        <taxon>Nautilia</taxon>
    </lineage>
</organism>
<dbReference type="Proteomes" id="UP000000448">
    <property type="component" value="Chromosome"/>
</dbReference>
<evidence type="ECO:0000313" key="2">
    <source>
        <dbReference type="Proteomes" id="UP000000448"/>
    </source>
</evidence>
<proteinExistence type="predicted"/>
<reference evidence="1 2" key="1">
    <citation type="journal article" date="2009" name="PLoS Genet.">
        <title>Adaptations to submarine hydrothermal environments exemplified by the genome of Nautilia profundicola.</title>
        <authorList>
            <person name="Campbell B.J."/>
            <person name="Smith J.L."/>
            <person name="Hanson T.E."/>
            <person name="Klotz M.G."/>
            <person name="Stein L.Y."/>
            <person name="Lee C.K."/>
            <person name="Wu D."/>
            <person name="Robinson J.M."/>
            <person name="Khouri H.M."/>
            <person name="Eisen J.A."/>
            <person name="Cary S.C."/>
        </authorList>
    </citation>
    <scope>NUCLEOTIDE SEQUENCE [LARGE SCALE GENOMIC DNA]</scope>
    <source>
        <strain evidence="2">ATCC BAA-1463 / DSM 18972 / AmH</strain>
    </source>
</reference>
<dbReference type="OrthoDB" id="3218506at2"/>
<name>B9L790_NAUPA</name>
<dbReference type="HOGENOM" id="CLU_2524084_0_0_7"/>
<sequence length="84" mass="9604">MKKLLILAGIAGSLFAARYPMIMEYNYLKGCIGEKGMESYCICTLNAIEKKYDLNEFITILQDKKKAKEVINYAVNECLDKLKK</sequence>
<accession>B9L790</accession>
<keyword evidence="2" id="KW-1185">Reference proteome</keyword>
<dbReference type="AlphaFoldDB" id="B9L790"/>
<dbReference type="STRING" id="598659.NAMH_0056"/>
<dbReference type="KEGG" id="nam:NAMH_0056"/>
<dbReference type="RefSeq" id="WP_012663856.1">
    <property type="nucleotide sequence ID" value="NC_012115.1"/>
</dbReference>
<evidence type="ECO:0000313" key="1">
    <source>
        <dbReference type="EMBL" id="ACM92485.1"/>
    </source>
</evidence>